<feature type="transmembrane region" description="Helical" evidence="1">
    <location>
        <begin position="90"/>
        <end position="112"/>
    </location>
</feature>
<dbReference type="OrthoDB" id="3686095at2759"/>
<reference evidence="2" key="1">
    <citation type="submission" date="2018-12" db="EMBL/GenBank/DDBJ databases">
        <authorList>
            <person name="Syme R.A."/>
            <person name="Farfan-Caceres L."/>
            <person name="Lichtenzveig J."/>
        </authorList>
    </citation>
    <scope>NUCLEOTIDE SEQUENCE</scope>
    <source>
        <strain evidence="2">Al4</strain>
    </source>
</reference>
<comment type="caution">
    <text evidence="2">The sequence shown here is derived from an EMBL/GenBank/DDBJ whole genome shotgun (WGS) entry which is preliminary data.</text>
</comment>
<evidence type="ECO:0000313" key="3">
    <source>
        <dbReference type="Proteomes" id="UP000651452"/>
    </source>
</evidence>
<accession>A0A8H7ML10</accession>
<evidence type="ECO:0000313" key="2">
    <source>
        <dbReference type="EMBL" id="KAF9698875.1"/>
    </source>
</evidence>
<sequence>MAPTPISITRPTSVGYMPLSPYIDDETTFANNVLCPRYADQDPTSAPPSPASIQSFDILESIPWRRSYISLDSGAGVRYQKRWQKYRAQIIVVVLLVILSTAALTLGVSLAIQHSNKQLQSTCLSHYGGARCADPTWARCVIREGLGYCQGVM</sequence>
<keyword evidence="3" id="KW-1185">Reference proteome</keyword>
<organism evidence="2 3">
    <name type="scientific">Ascochyta lentis</name>
    <dbReference type="NCBI Taxonomy" id="205686"/>
    <lineage>
        <taxon>Eukaryota</taxon>
        <taxon>Fungi</taxon>
        <taxon>Dikarya</taxon>
        <taxon>Ascomycota</taxon>
        <taxon>Pezizomycotina</taxon>
        <taxon>Dothideomycetes</taxon>
        <taxon>Pleosporomycetidae</taxon>
        <taxon>Pleosporales</taxon>
        <taxon>Pleosporineae</taxon>
        <taxon>Didymellaceae</taxon>
        <taxon>Ascochyta</taxon>
    </lineage>
</organism>
<reference evidence="2" key="2">
    <citation type="submission" date="2020-09" db="EMBL/GenBank/DDBJ databases">
        <title>Reference genome assembly for Australian Ascochyta lentis isolate Al4.</title>
        <authorList>
            <person name="Lee R.C."/>
            <person name="Farfan-Caceres L.M."/>
            <person name="Debler J.W."/>
            <person name="Williams A.H."/>
            <person name="Henares B.M."/>
        </authorList>
    </citation>
    <scope>NUCLEOTIDE SEQUENCE</scope>
    <source>
        <strain evidence="2">Al4</strain>
    </source>
</reference>
<evidence type="ECO:0000256" key="1">
    <source>
        <dbReference type="SAM" id="Phobius"/>
    </source>
</evidence>
<proteinExistence type="predicted"/>
<keyword evidence="1" id="KW-1133">Transmembrane helix</keyword>
<keyword evidence="1" id="KW-0812">Transmembrane</keyword>
<gene>
    <name evidence="2" type="ORF">EKO04_003140</name>
</gene>
<dbReference type="AlphaFoldDB" id="A0A8H7ML10"/>
<dbReference type="Proteomes" id="UP000651452">
    <property type="component" value="Unassembled WGS sequence"/>
</dbReference>
<dbReference type="EMBL" id="RZGK01000005">
    <property type="protein sequence ID" value="KAF9698875.1"/>
    <property type="molecule type" value="Genomic_DNA"/>
</dbReference>
<name>A0A8H7ML10_9PLEO</name>
<protein>
    <submittedName>
        <fullName evidence="2">Uncharacterized protein</fullName>
    </submittedName>
</protein>
<keyword evidence="1" id="KW-0472">Membrane</keyword>